<comment type="caution">
    <text evidence="2">The sequence shown here is derived from an EMBL/GenBank/DDBJ whole genome shotgun (WGS) entry which is preliminary data.</text>
</comment>
<keyword evidence="3" id="KW-1185">Reference proteome</keyword>
<evidence type="ECO:0000313" key="2">
    <source>
        <dbReference type="EMBL" id="MBU9765686.1"/>
    </source>
</evidence>
<accession>A0ABS6KPY5</accession>
<proteinExistence type="predicted"/>
<evidence type="ECO:0000313" key="3">
    <source>
        <dbReference type="Proteomes" id="UP000812982"/>
    </source>
</evidence>
<organism evidence="2 3">
    <name type="scientific">[Mycobacterium] fortunisiensis</name>
    <dbReference type="NCBI Taxonomy" id="2600579"/>
    <lineage>
        <taxon>Bacteria</taxon>
        <taxon>Bacillati</taxon>
        <taxon>Actinomycetota</taxon>
        <taxon>Actinomycetes</taxon>
        <taxon>Mycobacteriales</taxon>
        <taxon>Mycobacteriaceae</taxon>
        <taxon>Mycolicibacterium</taxon>
    </lineage>
</organism>
<evidence type="ECO:0000256" key="1">
    <source>
        <dbReference type="SAM" id="MobiDB-lite"/>
    </source>
</evidence>
<dbReference type="RefSeq" id="WP_217159500.1">
    <property type="nucleotide sequence ID" value="NZ_VOMB01000020.1"/>
</dbReference>
<gene>
    <name evidence="2" type="ORF">FR943_17775</name>
</gene>
<protein>
    <submittedName>
        <fullName evidence="2">Uncharacterized protein</fullName>
    </submittedName>
</protein>
<dbReference type="Proteomes" id="UP000812982">
    <property type="component" value="Unassembled WGS sequence"/>
</dbReference>
<sequence length="69" mass="7700">MRNVVAAKLEAVSRHHVTSVKLRWLAALDIALTLTPRTLDCREHAHDAGEMRRGGAQTRTLARLSEGQR</sequence>
<feature type="region of interest" description="Disordered" evidence="1">
    <location>
        <begin position="48"/>
        <end position="69"/>
    </location>
</feature>
<name>A0ABS6KPY5_9MYCO</name>
<dbReference type="EMBL" id="VOMB01000020">
    <property type="protein sequence ID" value="MBU9765686.1"/>
    <property type="molecule type" value="Genomic_DNA"/>
</dbReference>
<reference evidence="2 3" key="1">
    <citation type="journal article" date="2021" name="Sci. Rep.">
        <title>Phenotypic and genomic hallmarks of a novel, potentially pathogenic rapidly growing Mycobacterium species related to the Mycobacterium fortuitum complex.</title>
        <authorList>
            <person name="Gharbi R."/>
            <person name="Khanna V."/>
            <person name="Frigui W."/>
            <person name="Mhenni B."/>
            <person name="Brosch R."/>
            <person name="Mardassi H."/>
        </authorList>
    </citation>
    <scope>NUCLEOTIDE SEQUENCE [LARGE SCALE GENOMIC DNA]</scope>
    <source>
        <strain evidence="2 3">TNTM28</strain>
    </source>
</reference>